<dbReference type="GO" id="GO:0005525">
    <property type="term" value="F:GTP binding"/>
    <property type="evidence" value="ECO:0007669"/>
    <property type="project" value="UniProtKB-KW"/>
</dbReference>
<dbReference type="GO" id="GO:0005829">
    <property type="term" value="C:cytosol"/>
    <property type="evidence" value="ECO:0007669"/>
    <property type="project" value="TreeGrafter"/>
</dbReference>
<comment type="function">
    <text evidence="6">One of the essential components for the initiation of protein synthesis. Protects formylmethionyl-tRNA from spontaneous hydrolysis and promotes its binding to the 30S ribosomal subunits. Also involved in the hydrolysis of GTP during the formation of the 70S ribosomal complex.</text>
</comment>
<feature type="domain" description="Elongation factor G-like" evidence="9">
    <location>
        <begin position="89"/>
        <end position="168"/>
    </location>
</feature>
<dbReference type="FunFam" id="2.40.30.10:FF:000008">
    <property type="entry name" value="Translation initiation factor IF-2"/>
    <property type="match status" value="1"/>
</dbReference>
<evidence type="ECO:0000256" key="6">
    <source>
        <dbReference type="ARBA" id="ARBA00025162"/>
    </source>
</evidence>
<proteinExistence type="inferred from homology"/>
<dbReference type="AlphaFoldDB" id="A0A0F9NR93"/>
<dbReference type="GO" id="GO:0003743">
    <property type="term" value="F:translation initiation factor activity"/>
    <property type="evidence" value="ECO:0007669"/>
    <property type="project" value="UniProtKB-KW"/>
</dbReference>
<dbReference type="Pfam" id="PF22042">
    <property type="entry name" value="EF-G_D2"/>
    <property type="match status" value="1"/>
</dbReference>
<feature type="domain" description="Translation initiation factor IF- 2" evidence="8">
    <location>
        <begin position="195"/>
        <end position="261"/>
    </location>
</feature>
<gene>
    <name evidence="10" type="ORF">LCGC14_0994460</name>
</gene>
<keyword evidence="4" id="KW-0648">Protein biosynthesis</keyword>
<dbReference type="Gene3D" id="3.40.50.300">
    <property type="entry name" value="P-loop containing nucleotide triphosphate hydrolases"/>
    <property type="match status" value="1"/>
</dbReference>
<evidence type="ECO:0000259" key="8">
    <source>
        <dbReference type="Pfam" id="PF11987"/>
    </source>
</evidence>
<organism evidence="10">
    <name type="scientific">marine sediment metagenome</name>
    <dbReference type="NCBI Taxonomy" id="412755"/>
    <lineage>
        <taxon>unclassified sequences</taxon>
        <taxon>metagenomes</taxon>
        <taxon>ecological metagenomes</taxon>
    </lineage>
</organism>
<comment type="similarity">
    <text evidence="1">Belongs to the TRAFAC class translation factor GTPase superfamily. Classic translation factor GTPase family. IF-2 subfamily.</text>
</comment>
<evidence type="ECO:0008006" key="11">
    <source>
        <dbReference type="Google" id="ProtNLM"/>
    </source>
</evidence>
<protein>
    <recommendedName>
        <fullName evidence="11">Tr-type G domain-containing protein</fullName>
    </recommendedName>
</protein>
<dbReference type="SUPFAM" id="SSF52156">
    <property type="entry name" value="Initiation factor IF2/eIF5b, domain 3"/>
    <property type="match status" value="1"/>
</dbReference>
<dbReference type="PANTHER" id="PTHR43381:SF5">
    <property type="entry name" value="TR-TYPE G DOMAIN-CONTAINING PROTEIN"/>
    <property type="match status" value="1"/>
</dbReference>
<dbReference type="InterPro" id="IPR000795">
    <property type="entry name" value="T_Tr_GTP-bd_dom"/>
</dbReference>
<keyword evidence="2" id="KW-0396">Initiation factor</keyword>
<dbReference type="SUPFAM" id="SSF52540">
    <property type="entry name" value="P-loop containing nucleoside triphosphate hydrolases"/>
    <property type="match status" value="1"/>
</dbReference>
<keyword evidence="5" id="KW-0342">GTP-binding</keyword>
<evidence type="ECO:0000256" key="5">
    <source>
        <dbReference type="ARBA" id="ARBA00023134"/>
    </source>
</evidence>
<dbReference type="InterPro" id="IPR015760">
    <property type="entry name" value="TIF_IF2"/>
</dbReference>
<evidence type="ECO:0000259" key="9">
    <source>
        <dbReference type="Pfam" id="PF22042"/>
    </source>
</evidence>
<evidence type="ECO:0000256" key="2">
    <source>
        <dbReference type="ARBA" id="ARBA00022540"/>
    </source>
</evidence>
<name>A0A0F9NR93_9ZZZZ</name>
<dbReference type="Pfam" id="PF11987">
    <property type="entry name" value="IF-2"/>
    <property type="match status" value="2"/>
</dbReference>
<dbReference type="InterPro" id="IPR044145">
    <property type="entry name" value="IF2_II"/>
</dbReference>
<dbReference type="Gene3D" id="2.40.30.10">
    <property type="entry name" value="Translation factors"/>
    <property type="match status" value="2"/>
</dbReference>
<dbReference type="SUPFAM" id="SSF50447">
    <property type="entry name" value="Translation proteins"/>
    <property type="match status" value="2"/>
</dbReference>
<evidence type="ECO:0000313" key="10">
    <source>
        <dbReference type="EMBL" id="KKN14612.1"/>
    </source>
</evidence>
<feature type="domain" description="Translation initiation factor IF- 2" evidence="8">
    <location>
        <begin position="264"/>
        <end position="334"/>
    </location>
</feature>
<keyword evidence="3" id="KW-0547">Nucleotide-binding</keyword>
<dbReference type="GO" id="GO:0003924">
    <property type="term" value="F:GTPase activity"/>
    <property type="evidence" value="ECO:0007669"/>
    <property type="project" value="InterPro"/>
</dbReference>
<dbReference type="InterPro" id="IPR009000">
    <property type="entry name" value="Transl_B-barrel_sf"/>
</dbReference>
<feature type="domain" description="Tr-type G" evidence="7">
    <location>
        <begin position="1"/>
        <end position="74"/>
    </location>
</feature>
<dbReference type="FunFam" id="3.40.50.10050:FF:000001">
    <property type="entry name" value="Translation initiation factor IF-2"/>
    <property type="match status" value="1"/>
</dbReference>
<dbReference type="InterPro" id="IPR053905">
    <property type="entry name" value="EF-G-like_DII"/>
</dbReference>
<dbReference type="Gene3D" id="3.40.50.10050">
    <property type="entry name" value="Translation initiation factor IF- 2, domain 3"/>
    <property type="match status" value="1"/>
</dbReference>
<dbReference type="EMBL" id="LAZR01003800">
    <property type="protein sequence ID" value="KKN14612.1"/>
    <property type="molecule type" value="Genomic_DNA"/>
</dbReference>
<evidence type="ECO:0000256" key="4">
    <source>
        <dbReference type="ARBA" id="ARBA00022917"/>
    </source>
</evidence>
<dbReference type="InterPro" id="IPR036925">
    <property type="entry name" value="TIF_IF2_dom3_sf"/>
</dbReference>
<dbReference type="CDD" id="cd03692">
    <property type="entry name" value="mtIF2_IVc"/>
    <property type="match status" value="1"/>
</dbReference>
<dbReference type="InterPro" id="IPR027417">
    <property type="entry name" value="P-loop_NTPase"/>
</dbReference>
<evidence type="ECO:0000259" key="7">
    <source>
        <dbReference type="Pfam" id="PF00009"/>
    </source>
</evidence>
<dbReference type="PANTHER" id="PTHR43381">
    <property type="entry name" value="TRANSLATION INITIATION FACTOR IF-2-RELATED"/>
    <property type="match status" value="1"/>
</dbReference>
<dbReference type="Pfam" id="PF00009">
    <property type="entry name" value="GTP_EFTU"/>
    <property type="match status" value="1"/>
</dbReference>
<dbReference type="CDD" id="cd03702">
    <property type="entry name" value="IF2_mtIF2_II"/>
    <property type="match status" value="1"/>
</dbReference>
<evidence type="ECO:0000256" key="1">
    <source>
        <dbReference type="ARBA" id="ARBA00007733"/>
    </source>
</evidence>
<comment type="caution">
    <text evidence="10">The sequence shown here is derived from an EMBL/GenBank/DDBJ whole genome shotgun (WGS) entry which is preliminary data.</text>
</comment>
<dbReference type="FunFam" id="2.40.30.10:FF:000054">
    <property type="entry name" value="Translation initiation factor IF-2"/>
    <property type="match status" value="1"/>
</dbReference>
<reference evidence="10" key="1">
    <citation type="journal article" date="2015" name="Nature">
        <title>Complex archaea that bridge the gap between prokaryotes and eukaryotes.</title>
        <authorList>
            <person name="Spang A."/>
            <person name="Saw J.H."/>
            <person name="Jorgensen S.L."/>
            <person name="Zaremba-Niedzwiedzka K."/>
            <person name="Martijn J."/>
            <person name="Lind A.E."/>
            <person name="van Eijk R."/>
            <person name="Schleper C."/>
            <person name="Guy L."/>
            <person name="Ettema T.J."/>
        </authorList>
    </citation>
    <scope>NUCLEOTIDE SEQUENCE</scope>
</reference>
<sequence>MPQTREAISHAKEAGVPIIVAINKIDKKDVDIDKVKQQLSKEGILLEDWGGDIISVDVSAKEKTNLEELMEMILLLSDVIEIKANPKVEAQGVVLEARLDAQKGAVATVIILHGVLSQRDAFISGTCYGKARALFDEDGKTLKEVEPSVPVEILGFSDVPEAGDSFLVVSDLETAKQISQYRHSKVKKAGPTRPEHLTLDELFKKIEVGEAKELPLIIKADVQGSVDVLTEVLPSLSLDLATKVSKKPVKAGEKTEVKKDKSKEKTDHEKVKIKIVHSATGSITGTDVFLASAANAIIIGYNTKPAQKILDLAKKENVEVRSYKVIYELTEDIKKAMFGLLEPTIKETYLGSAEIRKTFRVSKVGVIAGCYVTDGIITRNAEARVIRNGEVVHKGRISSLKHLKDNVNEVTKEYECGIRFENFKEFQEADIIETFLTEKVMPGQQ</sequence>
<evidence type="ECO:0000256" key="3">
    <source>
        <dbReference type="ARBA" id="ARBA00022741"/>
    </source>
</evidence>
<dbReference type="InterPro" id="IPR023115">
    <property type="entry name" value="TIF_IF2_dom3"/>
</dbReference>
<accession>A0A0F9NR93</accession>